<evidence type="ECO:0000313" key="2">
    <source>
        <dbReference type="Proteomes" id="UP001164653"/>
    </source>
</evidence>
<protein>
    <recommendedName>
        <fullName evidence="3">Glyoxalase</fullName>
    </recommendedName>
</protein>
<dbReference type="RefSeq" id="WP_255772863.1">
    <property type="nucleotide sequence ID" value="NZ_CP112998.1"/>
</dbReference>
<dbReference type="SUPFAM" id="SSF54593">
    <property type="entry name" value="Glyoxalase/Bleomycin resistance protein/Dihydroxybiphenyl dioxygenase"/>
    <property type="match status" value="1"/>
</dbReference>
<evidence type="ECO:0000313" key="1">
    <source>
        <dbReference type="EMBL" id="WAC14617.1"/>
    </source>
</evidence>
<dbReference type="EMBL" id="CP112998">
    <property type="protein sequence ID" value="WAC14617.1"/>
    <property type="molecule type" value="Genomic_DNA"/>
</dbReference>
<dbReference type="InterPro" id="IPR029068">
    <property type="entry name" value="Glyas_Bleomycin-R_OHBP_Dase"/>
</dbReference>
<organism evidence="1 2">
    <name type="scientific">Dyadobacter pollutisoli</name>
    <dbReference type="NCBI Taxonomy" id="2910158"/>
    <lineage>
        <taxon>Bacteria</taxon>
        <taxon>Pseudomonadati</taxon>
        <taxon>Bacteroidota</taxon>
        <taxon>Cytophagia</taxon>
        <taxon>Cytophagales</taxon>
        <taxon>Spirosomataceae</taxon>
        <taxon>Dyadobacter</taxon>
    </lineage>
</organism>
<keyword evidence="2" id="KW-1185">Reference proteome</keyword>
<gene>
    <name evidence="1" type="ORF">ON006_11775</name>
</gene>
<proteinExistence type="predicted"/>
<dbReference type="Gene3D" id="3.30.720.110">
    <property type="match status" value="1"/>
</dbReference>
<sequence length="40" mass="4704">MQELKPGAEITEEIENKPWGLRQFAVRDLNGHLFYFHCEG</sequence>
<reference evidence="1" key="1">
    <citation type="submission" date="2022-11" db="EMBL/GenBank/DDBJ databases">
        <title>Dyadobacter pollutisoli sp. nov., isolated from plastic dumped soil.</title>
        <authorList>
            <person name="Kim J.M."/>
            <person name="Kim K.R."/>
            <person name="Lee J.K."/>
            <person name="Hao L."/>
            <person name="Jeon C.O."/>
        </authorList>
    </citation>
    <scope>NUCLEOTIDE SEQUENCE</scope>
    <source>
        <strain evidence="1">U1</strain>
    </source>
</reference>
<name>A0A9E8NGK7_9BACT</name>
<dbReference type="KEGG" id="dpf:ON006_11775"/>
<evidence type="ECO:0008006" key="3">
    <source>
        <dbReference type="Google" id="ProtNLM"/>
    </source>
</evidence>
<dbReference type="Proteomes" id="UP001164653">
    <property type="component" value="Chromosome"/>
</dbReference>
<accession>A0A9E8NGK7</accession>
<dbReference type="AlphaFoldDB" id="A0A9E8NGK7"/>